<reference evidence="2" key="1">
    <citation type="submission" date="2024-04" db="EMBL/GenBank/DDBJ databases">
        <title>Phylogenomic analyses of a clade within the roseobacter group suggest taxonomic reassignments of species of the genera Aestuariivita, Citreicella, Loktanella, Nautella, Pelagibaca, Ruegeria, Thalassobius, Thiobacimonas and Tropicibacter, and the proposal o.</title>
        <authorList>
            <person name="Jeon C.O."/>
        </authorList>
    </citation>
    <scope>NUCLEOTIDE SEQUENCE [LARGE SCALE GENOMIC DNA]</scope>
    <source>
        <strain evidence="2">SS1-5</strain>
    </source>
</reference>
<reference evidence="1 2" key="2">
    <citation type="submission" date="2024-08" db="EMBL/GenBank/DDBJ databases">
        <title>Phylogenomic analyses of a clade within the roseobacter group suggest taxonomic reassignments of species of the genera Aestuariivita, Citreicella, Loktanella, Nautella, Pelagibaca, Ruegeria, Thalassobius, Thiobacimonas and Tropicibacter, and the proposal o.</title>
        <authorList>
            <person name="Jeon C.O."/>
        </authorList>
    </citation>
    <scope>NUCLEOTIDE SEQUENCE [LARGE SCALE GENOMIC DNA]</scope>
    <source>
        <strain evidence="1 2">SS1-5</strain>
    </source>
</reference>
<sequence length="141" mass="15776">MMASAARLYGETAFPATPARSLAWRDCLNRLRHVALECRSASHADLFETCARLANQPTVPGDVFARAFFRCVRQSTGTQPIMFRPGVAEISFDEAWLMRAIVAADNDHDSFAFLIRSRIPKQDQRNIAFLINGISASFVRI</sequence>
<evidence type="ECO:0000313" key="1">
    <source>
        <dbReference type="EMBL" id="WZU68540.1"/>
    </source>
</evidence>
<gene>
    <name evidence="1" type="ORF">AABB31_06520</name>
</gene>
<dbReference type="EMBL" id="CP151767">
    <property type="protein sequence ID" value="WZU68540.1"/>
    <property type="molecule type" value="Genomic_DNA"/>
</dbReference>
<keyword evidence="2" id="KW-1185">Reference proteome</keyword>
<dbReference type="AlphaFoldDB" id="A0AAN0MBH9"/>
<accession>A0AAN0MBH9</accession>
<organism evidence="1 2">
    <name type="scientific">Yoonia rhodophyticola</name>
    <dbReference type="NCBI Taxonomy" id="3137370"/>
    <lineage>
        <taxon>Bacteria</taxon>
        <taxon>Pseudomonadati</taxon>
        <taxon>Pseudomonadota</taxon>
        <taxon>Alphaproteobacteria</taxon>
        <taxon>Rhodobacterales</taxon>
        <taxon>Paracoccaceae</taxon>
        <taxon>Yoonia</taxon>
    </lineage>
</organism>
<evidence type="ECO:0000313" key="2">
    <source>
        <dbReference type="Proteomes" id="UP001470809"/>
    </source>
</evidence>
<dbReference type="Proteomes" id="UP001470809">
    <property type="component" value="Chromosome"/>
</dbReference>
<name>A0AAN0MBH9_9RHOB</name>
<dbReference type="KEGG" id="yrh:AABB31_06520"/>
<dbReference type="RefSeq" id="WP_342077829.1">
    <property type="nucleotide sequence ID" value="NZ_CP151767.2"/>
</dbReference>
<protein>
    <submittedName>
        <fullName evidence="1">Uncharacterized protein</fullName>
    </submittedName>
</protein>
<proteinExistence type="predicted"/>